<name>A0A0M9FR82_LEPPY</name>
<dbReference type="OrthoDB" id="273369at2759"/>
<feature type="compositionally biased region" description="Polar residues" evidence="1">
    <location>
        <begin position="60"/>
        <end position="70"/>
    </location>
</feature>
<reference evidence="2 3" key="1">
    <citation type="submission" date="2015-07" db="EMBL/GenBank/DDBJ databases">
        <title>High-quality genome of monoxenous trypanosomatid Leptomonas pyrrhocoris.</title>
        <authorList>
            <person name="Flegontov P."/>
            <person name="Butenko A."/>
            <person name="Firsov S."/>
            <person name="Vlcek C."/>
            <person name="Logacheva M.D."/>
            <person name="Field M."/>
            <person name="Filatov D."/>
            <person name="Flegontova O."/>
            <person name="Gerasimov E."/>
            <person name="Jackson A.P."/>
            <person name="Kelly S."/>
            <person name="Opperdoes F."/>
            <person name="O'Reilly A."/>
            <person name="Votypka J."/>
            <person name="Yurchenko V."/>
            <person name="Lukes J."/>
        </authorList>
    </citation>
    <scope>NUCLEOTIDE SEQUENCE [LARGE SCALE GENOMIC DNA]</scope>
    <source>
        <strain evidence="2">H10</strain>
    </source>
</reference>
<comment type="caution">
    <text evidence="2">The sequence shown here is derived from an EMBL/GenBank/DDBJ whole genome shotgun (WGS) entry which is preliminary data.</text>
</comment>
<feature type="compositionally biased region" description="Basic and acidic residues" evidence="1">
    <location>
        <begin position="508"/>
        <end position="524"/>
    </location>
</feature>
<accession>A0A0M9FR82</accession>
<dbReference type="GeneID" id="26909616"/>
<evidence type="ECO:0000313" key="3">
    <source>
        <dbReference type="Proteomes" id="UP000037923"/>
    </source>
</evidence>
<evidence type="ECO:0000256" key="1">
    <source>
        <dbReference type="SAM" id="MobiDB-lite"/>
    </source>
</evidence>
<dbReference type="Proteomes" id="UP000037923">
    <property type="component" value="Unassembled WGS sequence"/>
</dbReference>
<keyword evidence="3" id="KW-1185">Reference proteome</keyword>
<organism evidence="2 3">
    <name type="scientific">Leptomonas pyrrhocoris</name>
    <name type="common">Firebug parasite</name>
    <dbReference type="NCBI Taxonomy" id="157538"/>
    <lineage>
        <taxon>Eukaryota</taxon>
        <taxon>Discoba</taxon>
        <taxon>Euglenozoa</taxon>
        <taxon>Kinetoplastea</taxon>
        <taxon>Metakinetoplastina</taxon>
        <taxon>Trypanosomatida</taxon>
        <taxon>Trypanosomatidae</taxon>
        <taxon>Leishmaniinae</taxon>
        <taxon>Leptomonas</taxon>
    </lineage>
</organism>
<dbReference type="AlphaFoldDB" id="A0A0M9FR82"/>
<evidence type="ECO:0000313" key="2">
    <source>
        <dbReference type="EMBL" id="KPA74353.1"/>
    </source>
</evidence>
<feature type="region of interest" description="Disordered" evidence="1">
    <location>
        <begin position="51"/>
        <end position="71"/>
    </location>
</feature>
<feature type="region of interest" description="Disordered" evidence="1">
    <location>
        <begin position="751"/>
        <end position="774"/>
    </location>
</feature>
<protein>
    <submittedName>
        <fullName evidence="2">Uncharacterized protein</fullName>
    </submittedName>
</protein>
<dbReference type="RefSeq" id="XP_015652792.1">
    <property type="nucleotide sequence ID" value="XM_015808741.1"/>
</dbReference>
<sequence length="796" mass="85813">MMGTQAGATLYVTELFVPRQETFASTSPKAALSSSWSAERIQRILQQRVCRRSDADEPSSDPSTLQTHDPSATEAWVVEVGAQPADWTDRDGAVAIDEPLTSSLSLYDILRLFSHIFVEVVWVGAGGKPEVSVADTVRCIVADLERQYHTPVLRLDAFRCFTQRSSDAAATTSTSSNNAAYNTAETTRGATIITQLREPCAPAILADTESSHVSALCSTCLYSATGGAFVQLLLPDATQARDPAPPSRGCGTHRFFICGPDAAGNQRGGGPRAEVSLKAIATATSGMCNLLQDQLRLTWEGLSVAAPAPYPQRDREGAEGDGAETVAVALATLALDPLPTPTSLYSFSSVEHAWEAHVARSMTLKEKGDKDTRRWREWKLQKLPTPPSPSISELSRIMDEAEMQQVDLDNPFITAAERAMLYAAASSGQPPIAPRCSTYLLRLVAAPQHEPLHTSQDTAGRENNSEGRGRESLSDELCLLQLHAPRVQSRHAVVVCMQIPAAWREAAAREEKPAEMPTPAKEDNSDSVSRLSYPHATSRWAAALSSSYRLASYTPSLWLPRDVGRGATSGVCGRSGRLVLHVPAGDARYEIVQLAPVAAKSFASLGSIAAWVQREDDWKSCSTTCPLKDGPAFDQVGAVWTLIGDGRSAAAYLEDALMEYMYDTGSKNLNNVHQPSQHAQQPGVLCIRKRQRQKGRVLTASGQATAASHLGLQEVCSAWVDVGAAHRLLLRVRDVGVGEVLVTEASLVGPHTEKTTTRSADEGEATEAERVSRAEEEALESWVEGIAASAIQKNLR</sequence>
<gene>
    <name evidence="2" type="ORF">ABB37_09333</name>
</gene>
<feature type="region of interest" description="Disordered" evidence="1">
    <location>
        <begin position="508"/>
        <end position="530"/>
    </location>
</feature>
<feature type="compositionally biased region" description="Basic and acidic residues" evidence="1">
    <location>
        <begin position="459"/>
        <end position="470"/>
    </location>
</feature>
<dbReference type="EMBL" id="LGTL01000030">
    <property type="protein sequence ID" value="KPA74353.1"/>
    <property type="molecule type" value="Genomic_DNA"/>
</dbReference>
<dbReference type="OMA" id="EYMYDTG"/>
<proteinExistence type="predicted"/>
<dbReference type="VEuPathDB" id="TriTrypDB:LpyrH10_30_0940"/>
<feature type="region of interest" description="Disordered" evidence="1">
    <location>
        <begin position="450"/>
        <end position="470"/>
    </location>
</feature>